<keyword evidence="1" id="KW-1133">Transmembrane helix</keyword>
<accession>A0ABD1W1J2</accession>
<keyword evidence="1" id="KW-0812">Transmembrane</keyword>
<protein>
    <submittedName>
        <fullName evidence="2">Uncharacterized protein</fullName>
    </submittedName>
</protein>
<feature type="transmembrane region" description="Helical" evidence="1">
    <location>
        <begin position="78"/>
        <end position="101"/>
    </location>
</feature>
<evidence type="ECO:0000313" key="3">
    <source>
        <dbReference type="Proteomes" id="UP001604336"/>
    </source>
</evidence>
<proteinExistence type="predicted"/>
<keyword evidence="1" id="KW-0472">Membrane</keyword>
<name>A0ABD1W1J2_9LAMI</name>
<keyword evidence="3" id="KW-1185">Reference proteome</keyword>
<gene>
    <name evidence="2" type="ORF">Adt_03651</name>
</gene>
<dbReference type="Proteomes" id="UP001604336">
    <property type="component" value="Unassembled WGS sequence"/>
</dbReference>
<reference evidence="3" key="1">
    <citation type="submission" date="2024-07" db="EMBL/GenBank/DDBJ databases">
        <title>Two chromosome-level genome assemblies of Korean endemic species Abeliophyllum distichum and Forsythia ovata (Oleaceae).</title>
        <authorList>
            <person name="Jang H."/>
        </authorList>
    </citation>
    <scope>NUCLEOTIDE SEQUENCE [LARGE SCALE GENOMIC DNA]</scope>
</reference>
<evidence type="ECO:0000313" key="2">
    <source>
        <dbReference type="EMBL" id="KAL2542673.1"/>
    </source>
</evidence>
<organism evidence="2 3">
    <name type="scientific">Abeliophyllum distichum</name>
    <dbReference type="NCBI Taxonomy" id="126358"/>
    <lineage>
        <taxon>Eukaryota</taxon>
        <taxon>Viridiplantae</taxon>
        <taxon>Streptophyta</taxon>
        <taxon>Embryophyta</taxon>
        <taxon>Tracheophyta</taxon>
        <taxon>Spermatophyta</taxon>
        <taxon>Magnoliopsida</taxon>
        <taxon>eudicotyledons</taxon>
        <taxon>Gunneridae</taxon>
        <taxon>Pentapetalae</taxon>
        <taxon>asterids</taxon>
        <taxon>lamiids</taxon>
        <taxon>Lamiales</taxon>
        <taxon>Oleaceae</taxon>
        <taxon>Forsythieae</taxon>
        <taxon>Abeliophyllum</taxon>
    </lineage>
</organism>
<evidence type="ECO:0000256" key="1">
    <source>
        <dbReference type="SAM" id="Phobius"/>
    </source>
</evidence>
<sequence length="130" mass="14657">MVEEDLRLLRESYKFFNDIGLMLPEPNERACLLRTRCTALYLHAFVCGICLPLHPILLKDPTCIWPSSNASGSEWVESNGWGSIFVVYAFIWIGNSSACILDHIPVEETTKEERQGGGARLVLFLLLESL</sequence>
<comment type="caution">
    <text evidence="2">The sequence shown here is derived from an EMBL/GenBank/DDBJ whole genome shotgun (WGS) entry which is preliminary data.</text>
</comment>
<feature type="transmembrane region" description="Helical" evidence="1">
    <location>
        <begin position="39"/>
        <end position="58"/>
    </location>
</feature>
<dbReference type="EMBL" id="JBFOLK010000001">
    <property type="protein sequence ID" value="KAL2542673.1"/>
    <property type="molecule type" value="Genomic_DNA"/>
</dbReference>
<dbReference type="AlphaFoldDB" id="A0ABD1W1J2"/>